<sequence length="138" mass="14857">MEAMGALMRTSKESFGQESDVNTAMNSGMHSPRDWVRLIRCESRAKLARDMLPSWELYHDGNLSAPSSTSAGKRKSTATEQPFRLRKCVRFAITAPSFSSPKASQTNITKEPAASNVCCGAPSSSDALCKVSSTCSSS</sequence>
<organism evidence="2">
    <name type="scientific">Erythrolobus australicus</name>
    <dbReference type="NCBI Taxonomy" id="1077150"/>
    <lineage>
        <taxon>Eukaryota</taxon>
        <taxon>Rhodophyta</taxon>
        <taxon>Bangiophyceae</taxon>
        <taxon>Porphyridiales</taxon>
        <taxon>Porphyridiaceae</taxon>
        <taxon>Erythrolobus</taxon>
    </lineage>
</organism>
<reference evidence="2" key="1">
    <citation type="submission" date="2021-01" db="EMBL/GenBank/DDBJ databases">
        <authorList>
            <person name="Corre E."/>
            <person name="Pelletier E."/>
            <person name="Niang G."/>
            <person name="Scheremetjew M."/>
            <person name="Finn R."/>
            <person name="Kale V."/>
            <person name="Holt S."/>
            <person name="Cochrane G."/>
            <person name="Meng A."/>
            <person name="Brown T."/>
            <person name="Cohen L."/>
        </authorList>
    </citation>
    <scope>NUCLEOTIDE SEQUENCE</scope>
    <source>
        <strain evidence="2">CCMP3124</strain>
    </source>
</reference>
<dbReference type="EMBL" id="HBGI01003319">
    <property type="protein sequence ID" value="CAD9240415.1"/>
    <property type="molecule type" value="Transcribed_RNA"/>
</dbReference>
<proteinExistence type="predicted"/>
<dbReference type="AlphaFoldDB" id="A0A7S1XJ86"/>
<gene>
    <name evidence="2" type="ORF">EAUS1353_LOCUS2153</name>
</gene>
<feature type="compositionally biased region" description="Polar residues" evidence="1">
    <location>
        <begin position="122"/>
        <end position="138"/>
    </location>
</feature>
<evidence type="ECO:0000256" key="1">
    <source>
        <dbReference type="SAM" id="MobiDB-lite"/>
    </source>
</evidence>
<feature type="region of interest" description="Disordered" evidence="1">
    <location>
        <begin position="117"/>
        <end position="138"/>
    </location>
</feature>
<evidence type="ECO:0000313" key="2">
    <source>
        <dbReference type="EMBL" id="CAD9240415.1"/>
    </source>
</evidence>
<protein>
    <submittedName>
        <fullName evidence="2">Uncharacterized protein</fullName>
    </submittedName>
</protein>
<name>A0A7S1XJ86_9RHOD</name>
<accession>A0A7S1XJ86</accession>